<dbReference type="EMBL" id="SRLO01000013">
    <property type="protein sequence ID" value="TNN86780.1"/>
    <property type="molecule type" value="Genomic_DNA"/>
</dbReference>
<comment type="caution">
    <text evidence="1">The sequence shown here is derived from an EMBL/GenBank/DDBJ whole genome shotgun (WGS) entry which is preliminary data.</text>
</comment>
<proteinExistence type="predicted"/>
<protein>
    <submittedName>
        <fullName evidence="1">Uncharacterized protein</fullName>
    </submittedName>
</protein>
<keyword evidence="2" id="KW-1185">Reference proteome</keyword>
<accession>A0A4Z2J9J1</accession>
<reference evidence="1 2" key="1">
    <citation type="submission" date="2019-03" db="EMBL/GenBank/DDBJ databases">
        <title>First draft genome of Liparis tanakae, snailfish: a comprehensive survey of snailfish specific genes.</title>
        <authorList>
            <person name="Kim W."/>
            <person name="Song I."/>
            <person name="Jeong J.-H."/>
            <person name="Kim D."/>
            <person name="Kim S."/>
            <person name="Ryu S."/>
            <person name="Song J.Y."/>
            <person name="Lee S.K."/>
        </authorList>
    </citation>
    <scope>NUCLEOTIDE SEQUENCE [LARGE SCALE GENOMIC DNA]</scope>
    <source>
        <tissue evidence="1">Muscle</tissue>
    </source>
</reference>
<organism evidence="1 2">
    <name type="scientific">Liparis tanakae</name>
    <name type="common">Tanaka's snailfish</name>
    <dbReference type="NCBI Taxonomy" id="230148"/>
    <lineage>
        <taxon>Eukaryota</taxon>
        <taxon>Metazoa</taxon>
        <taxon>Chordata</taxon>
        <taxon>Craniata</taxon>
        <taxon>Vertebrata</taxon>
        <taxon>Euteleostomi</taxon>
        <taxon>Actinopterygii</taxon>
        <taxon>Neopterygii</taxon>
        <taxon>Teleostei</taxon>
        <taxon>Neoteleostei</taxon>
        <taxon>Acanthomorphata</taxon>
        <taxon>Eupercaria</taxon>
        <taxon>Perciformes</taxon>
        <taxon>Cottioidei</taxon>
        <taxon>Cottales</taxon>
        <taxon>Liparidae</taxon>
        <taxon>Liparis</taxon>
    </lineage>
</organism>
<sequence>MSNEDSNQVERYCNMLATPGHRQNKVILMGSVRGMPESNTSFATLHCNGTAANCSRLIN</sequence>
<name>A0A4Z2J9J1_9TELE</name>
<evidence type="ECO:0000313" key="1">
    <source>
        <dbReference type="EMBL" id="TNN86780.1"/>
    </source>
</evidence>
<gene>
    <name evidence="1" type="ORF">EYF80_002963</name>
</gene>
<dbReference type="Proteomes" id="UP000314294">
    <property type="component" value="Unassembled WGS sequence"/>
</dbReference>
<dbReference type="AlphaFoldDB" id="A0A4Z2J9J1"/>
<evidence type="ECO:0000313" key="2">
    <source>
        <dbReference type="Proteomes" id="UP000314294"/>
    </source>
</evidence>